<keyword evidence="3" id="KW-1185">Reference proteome</keyword>
<protein>
    <recommendedName>
        <fullName evidence="1">Retrotransposon gag domain-containing protein</fullName>
    </recommendedName>
</protein>
<dbReference type="InterPro" id="IPR005162">
    <property type="entry name" value="Retrotrans_gag_dom"/>
</dbReference>
<dbReference type="AlphaFoldDB" id="A0AAV2ZAR1"/>
<comment type="caution">
    <text evidence="2">The sequence shown here is derived from an EMBL/GenBank/DDBJ whole genome shotgun (WGS) entry which is preliminary data.</text>
</comment>
<sequence>MADKAGDTVVKTVLRVGDADMQRLAAQEFMVRELAEARAAMLTTPVLSATPRVTPLEIEVSKYGGDERTPLRRWFCEIDEAISARQISDAQQKVIFAMSMLTGKARSWAFGCKVADRECFPTLEVFKSALQNTFEPPQSEFRLRAEFLSVKQGVMDLHDYGQRVRYLASCVVSVPIDMATQVTTFMTGLRDGPVKTQLFREYPETLEAAFAIALREEFNARQVRERVPRCIPMAQSRWIFKPNVAKDGARALLG</sequence>
<reference evidence="2" key="2">
    <citation type="journal article" date="2023" name="Microbiol Resour">
        <title>Decontamination and Annotation of the Draft Genome Sequence of the Oomycete Lagenidium giganteum ARSEF 373.</title>
        <authorList>
            <person name="Morgan W.R."/>
            <person name="Tartar A."/>
        </authorList>
    </citation>
    <scope>NUCLEOTIDE SEQUENCE</scope>
    <source>
        <strain evidence="2">ARSEF 373</strain>
    </source>
</reference>
<organism evidence="2 3">
    <name type="scientific">Lagenidium giganteum</name>
    <dbReference type="NCBI Taxonomy" id="4803"/>
    <lineage>
        <taxon>Eukaryota</taxon>
        <taxon>Sar</taxon>
        <taxon>Stramenopiles</taxon>
        <taxon>Oomycota</taxon>
        <taxon>Peronosporomycetes</taxon>
        <taxon>Pythiales</taxon>
        <taxon>Pythiaceae</taxon>
    </lineage>
</organism>
<proteinExistence type="predicted"/>
<evidence type="ECO:0000313" key="2">
    <source>
        <dbReference type="EMBL" id="DBA03391.1"/>
    </source>
</evidence>
<dbReference type="Pfam" id="PF03732">
    <property type="entry name" value="Retrotrans_gag"/>
    <property type="match status" value="1"/>
</dbReference>
<evidence type="ECO:0000313" key="3">
    <source>
        <dbReference type="Proteomes" id="UP001146120"/>
    </source>
</evidence>
<dbReference type="Proteomes" id="UP001146120">
    <property type="component" value="Unassembled WGS sequence"/>
</dbReference>
<gene>
    <name evidence="2" type="ORF">N0F65_004668</name>
</gene>
<accession>A0AAV2ZAR1</accession>
<feature type="domain" description="Retrotransposon gag" evidence="1">
    <location>
        <begin position="96"/>
        <end position="191"/>
    </location>
</feature>
<evidence type="ECO:0000259" key="1">
    <source>
        <dbReference type="Pfam" id="PF03732"/>
    </source>
</evidence>
<name>A0AAV2ZAR1_9STRA</name>
<dbReference type="EMBL" id="DAKRPA010000020">
    <property type="protein sequence ID" value="DBA03391.1"/>
    <property type="molecule type" value="Genomic_DNA"/>
</dbReference>
<reference evidence="2" key="1">
    <citation type="submission" date="2022-11" db="EMBL/GenBank/DDBJ databases">
        <authorList>
            <person name="Morgan W.R."/>
            <person name="Tartar A."/>
        </authorList>
    </citation>
    <scope>NUCLEOTIDE SEQUENCE</scope>
    <source>
        <strain evidence="2">ARSEF 373</strain>
    </source>
</reference>